<dbReference type="SUPFAM" id="SSF55120">
    <property type="entry name" value="Pseudouridine synthase"/>
    <property type="match status" value="1"/>
</dbReference>
<dbReference type="InterPro" id="IPR006145">
    <property type="entry name" value="PsdUridine_synth_RsuA/RluA"/>
</dbReference>
<dbReference type="OrthoDB" id="428658at2759"/>
<dbReference type="PANTHER" id="PTHR21600">
    <property type="entry name" value="MITOCHONDRIAL RNA PSEUDOURIDINE SYNTHASE"/>
    <property type="match status" value="1"/>
</dbReference>
<sequence>MNLAKSSIASQLKSVLYKDKGMLVLNKLPGLTCQLATGLQKKYELASPLRPVHRLDVGTTGCLTLAVTQRAAQEMSRQFAQGTVHKTYLALVRGDSRSFLAASGRVTDPIRYHDGYFDGLGEGGEPSVTEWELLAESPIAPLSLVRLKLVTGHKHQLRIHLAKSLQAPILGDQRYSTSPIHESISRQVHVPSNRMFLHASRFSLLKYRSGGPQKRFRLGIQAPLPADWVGLCQKLKLPIPSSEVNGGLSINGEPIQDTEIAGVDGRWLLNEQRRGMDKLPF</sequence>
<evidence type="ECO:0000313" key="13">
    <source>
        <dbReference type="EMBL" id="TEB33711.1"/>
    </source>
</evidence>
<dbReference type="AlphaFoldDB" id="A0A4Y7TI79"/>
<evidence type="ECO:0000256" key="6">
    <source>
        <dbReference type="ARBA" id="ARBA00037513"/>
    </source>
</evidence>
<dbReference type="GO" id="GO:0000455">
    <property type="term" value="P:enzyme-directed rRNA pseudouridine synthesis"/>
    <property type="evidence" value="ECO:0007669"/>
    <property type="project" value="TreeGrafter"/>
</dbReference>
<comment type="function">
    <text evidence="6">Pseudouridylate synthase responsible for the pseudouridine-2819 formation in mitochondrial 21S rRNA. May modulate the efficiency or the fidelity of the mitochondrial translation machinery.</text>
</comment>
<dbReference type="EC" id="5.4.99.43" evidence="7"/>
<organism evidence="13 14">
    <name type="scientific">Coprinellus micaceus</name>
    <name type="common">Glistening ink-cap mushroom</name>
    <name type="synonym">Coprinus micaceus</name>
    <dbReference type="NCBI Taxonomy" id="71717"/>
    <lineage>
        <taxon>Eukaryota</taxon>
        <taxon>Fungi</taxon>
        <taxon>Dikarya</taxon>
        <taxon>Basidiomycota</taxon>
        <taxon>Agaricomycotina</taxon>
        <taxon>Agaricomycetes</taxon>
        <taxon>Agaricomycetidae</taxon>
        <taxon>Agaricales</taxon>
        <taxon>Agaricineae</taxon>
        <taxon>Psathyrellaceae</taxon>
        <taxon>Coprinellus</taxon>
    </lineage>
</organism>
<evidence type="ECO:0000256" key="3">
    <source>
        <dbReference type="ARBA" id="ARBA00023128"/>
    </source>
</evidence>
<dbReference type="InterPro" id="IPR050188">
    <property type="entry name" value="RluA_PseudoU_synthase"/>
</dbReference>
<comment type="catalytic activity">
    <reaction evidence="5">
        <text>uridine(2819) in 21S rRNA = pseudouridine(2819) in 21S rRNA</text>
        <dbReference type="Rhea" id="RHEA:42556"/>
        <dbReference type="Rhea" id="RHEA-COMP:10113"/>
        <dbReference type="Rhea" id="RHEA-COMP:10114"/>
        <dbReference type="ChEBI" id="CHEBI:65314"/>
        <dbReference type="ChEBI" id="CHEBI:65315"/>
        <dbReference type="EC" id="5.4.99.43"/>
    </reaction>
</comment>
<evidence type="ECO:0000256" key="2">
    <source>
        <dbReference type="ARBA" id="ARBA00010876"/>
    </source>
</evidence>
<dbReference type="GO" id="GO:0160143">
    <property type="term" value="F:21S rRNA pseudouridine(2819) synthase activity"/>
    <property type="evidence" value="ECO:0007669"/>
    <property type="project" value="UniProtKB-EC"/>
</dbReference>
<dbReference type="GO" id="GO:0005739">
    <property type="term" value="C:mitochondrion"/>
    <property type="evidence" value="ECO:0007669"/>
    <property type="project" value="UniProtKB-SubCell"/>
</dbReference>
<keyword evidence="14" id="KW-1185">Reference proteome</keyword>
<dbReference type="InterPro" id="IPR020103">
    <property type="entry name" value="PsdUridine_synth_cat_dom_sf"/>
</dbReference>
<evidence type="ECO:0000256" key="8">
    <source>
        <dbReference type="ARBA" id="ARBA00040626"/>
    </source>
</evidence>
<dbReference type="PANTHER" id="PTHR21600:SF81">
    <property type="entry name" value="21S RRNA PSEUDOURIDINE(2819) SYNTHASE"/>
    <property type="match status" value="1"/>
</dbReference>
<gene>
    <name evidence="13" type="ORF">FA13DRAFT_107605</name>
</gene>
<comment type="caution">
    <text evidence="13">The sequence shown here is derived from an EMBL/GenBank/DDBJ whole genome shotgun (WGS) entry which is preliminary data.</text>
</comment>
<feature type="domain" description="Pseudouridine synthase RsuA/RluA-like" evidence="12">
    <location>
        <begin position="21"/>
        <end position="163"/>
    </location>
</feature>
<comment type="similarity">
    <text evidence="2">Belongs to the pseudouridine synthase RluA family.</text>
</comment>
<reference evidence="13 14" key="1">
    <citation type="journal article" date="2019" name="Nat. Ecol. Evol.">
        <title>Megaphylogeny resolves global patterns of mushroom evolution.</title>
        <authorList>
            <person name="Varga T."/>
            <person name="Krizsan K."/>
            <person name="Foldi C."/>
            <person name="Dima B."/>
            <person name="Sanchez-Garcia M."/>
            <person name="Sanchez-Ramirez S."/>
            <person name="Szollosi G.J."/>
            <person name="Szarkandi J.G."/>
            <person name="Papp V."/>
            <person name="Albert L."/>
            <person name="Andreopoulos W."/>
            <person name="Angelini C."/>
            <person name="Antonin V."/>
            <person name="Barry K.W."/>
            <person name="Bougher N.L."/>
            <person name="Buchanan P."/>
            <person name="Buyck B."/>
            <person name="Bense V."/>
            <person name="Catcheside P."/>
            <person name="Chovatia M."/>
            <person name="Cooper J."/>
            <person name="Damon W."/>
            <person name="Desjardin D."/>
            <person name="Finy P."/>
            <person name="Geml J."/>
            <person name="Haridas S."/>
            <person name="Hughes K."/>
            <person name="Justo A."/>
            <person name="Karasinski D."/>
            <person name="Kautmanova I."/>
            <person name="Kiss B."/>
            <person name="Kocsube S."/>
            <person name="Kotiranta H."/>
            <person name="LaButti K.M."/>
            <person name="Lechner B.E."/>
            <person name="Liimatainen K."/>
            <person name="Lipzen A."/>
            <person name="Lukacs Z."/>
            <person name="Mihaltcheva S."/>
            <person name="Morgado L.N."/>
            <person name="Niskanen T."/>
            <person name="Noordeloos M.E."/>
            <person name="Ohm R.A."/>
            <person name="Ortiz-Santana B."/>
            <person name="Ovrebo C."/>
            <person name="Racz N."/>
            <person name="Riley R."/>
            <person name="Savchenko A."/>
            <person name="Shiryaev A."/>
            <person name="Soop K."/>
            <person name="Spirin V."/>
            <person name="Szebenyi C."/>
            <person name="Tomsovsky M."/>
            <person name="Tulloss R.E."/>
            <person name="Uehling J."/>
            <person name="Grigoriev I.V."/>
            <person name="Vagvolgyi C."/>
            <person name="Papp T."/>
            <person name="Martin F.M."/>
            <person name="Miettinen O."/>
            <person name="Hibbett D.S."/>
            <person name="Nagy L.G."/>
        </authorList>
    </citation>
    <scope>NUCLEOTIDE SEQUENCE [LARGE SCALE GENOMIC DNA]</scope>
    <source>
        <strain evidence="13 14">FP101781</strain>
    </source>
</reference>
<dbReference type="Gene3D" id="3.30.2350.10">
    <property type="entry name" value="Pseudouridine synthase"/>
    <property type="match status" value="1"/>
</dbReference>
<accession>A0A4Y7TI79</accession>
<evidence type="ECO:0000256" key="10">
    <source>
        <dbReference type="ARBA" id="ARBA00041978"/>
    </source>
</evidence>
<dbReference type="Pfam" id="PF00849">
    <property type="entry name" value="PseudoU_synth_2"/>
    <property type="match status" value="1"/>
</dbReference>
<evidence type="ECO:0000256" key="4">
    <source>
        <dbReference type="ARBA" id="ARBA00023235"/>
    </source>
</evidence>
<evidence type="ECO:0000256" key="7">
    <source>
        <dbReference type="ARBA" id="ARBA00038947"/>
    </source>
</evidence>
<comment type="subcellular location">
    <subcellularLocation>
        <location evidence="1">Mitochondrion</location>
    </subcellularLocation>
</comment>
<evidence type="ECO:0000256" key="9">
    <source>
        <dbReference type="ARBA" id="ARBA00041561"/>
    </source>
</evidence>
<dbReference type="EMBL" id="QPFP01000011">
    <property type="protein sequence ID" value="TEB33711.1"/>
    <property type="molecule type" value="Genomic_DNA"/>
</dbReference>
<name>A0A4Y7TI79_COPMI</name>
<keyword evidence="3" id="KW-0496">Mitochondrion</keyword>
<dbReference type="STRING" id="71717.A0A4Y7TI79"/>
<keyword evidence="4" id="KW-0413">Isomerase</keyword>
<proteinExistence type="inferred from homology"/>
<protein>
    <recommendedName>
        <fullName evidence="8">21S rRNA pseudouridine(2819) synthase</fullName>
        <ecNumber evidence="7">5.4.99.43</ecNumber>
    </recommendedName>
    <alternativeName>
        <fullName evidence="10">Pseudouridine synthase 5</fullName>
    </alternativeName>
    <alternativeName>
        <fullName evidence="9">Pseudouridylate synthase PUS5</fullName>
    </alternativeName>
    <alternativeName>
        <fullName evidence="11">Uracil hydrolyase PUS5</fullName>
    </alternativeName>
</protein>
<dbReference type="CDD" id="cd02869">
    <property type="entry name" value="PseudoU_synth_RluA_like"/>
    <property type="match status" value="1"/>
</dbReference>
<evidence type="ECO:0000256" key="5">
    <source>
        <dbReference type="ARBA" id="ARBA00036927"/>
    </source>
</evidence>
<evidence type="ECO:0000256" key="11">
    <source>
        <dbReference type="ARBA" id="ARBA00042700"/>
    </source>
</evidence>
<evidence type="ECO:0000256" key="1">
    <source>
        <dbReference type="ARBA" id="ARBA00004173"/>
    </source>
</evidence>
<dbReference type="GO" id="GO:0003723">
    <property type="term" value="F:RNA binding"/>
    <property type="evidence" value="ECO:0007669"/>
    <property type="project" value="InterPro"/>
</dbReference>
<dbReference type="Proteomes" id="UP000298030">
    <property type="component" value="Unassembled WGS sequence"/>
</dbReference>
<evidence type="ECO:0000259" key="12">
    <source>
        <dbReference type="Pfam" id="PF00849"/>
    </source>
</evidence>
<evidence type="ECO:0000313" key="14">
    <source>
        <dbReference type="Proteomes" id="UP000298030"/>
    </source>
</evidence>